<keyword evidence="2" id="KW-0963">Cytoplasm</keyword>
<dbReference type="RefSeq" id="WP_249512595.1">
    <property type="nucleotide sequence ID" value="NZ_CP093365.1"/>
</dbReference>
<dbReference type="InterPro" id="IPR043519">
    <property type="entry name" value="NT_sf"/>
</dbReference>
<organism evidence="3 4">
    <name type="scientific">Bombilactobacillus thymidiniphilus</name>
    <dbReference type="NCBI Taxonomy" id="2923363"/>
    <lineage>
        <taxon>Bacteria</taxon>
        <taxon>Bacillati</taxon>
        <taxon>Bacillota</taxon>
        <taxon>Bacilli</taxon>
        <taxon>Lactobacillales</taxon>
        <taxon>Lactobacillaceae</taxon>
        <taxon>Bombilactobacillus</taxon>
    </lineage>
</organism>
<reference evidence="3 4" key="1">
    <citation type="journal article" date="2022" name="Int. J. Syst. Evol. Microbiol.">
        <title>Apilactobacillus apisilvae sp. nov., Nicolia spurrieriana gen. nov. sp. nov., Bombilactobacillus folatiphilus sp. nov. and Bombilactobacillus thymidiniphilus sp. nov., four new lactic acid bacterial isolates from stingless bees Tetragonula carbonaria and Austroplebeia australis.</title>
        <authorList>
            <person name="Oliphant S.A."/>
            <person name="Watson-Haigh N.S."/>
            <person name="Sumby K.M."/>
            <person name="Gardner J."/>
            <person name="Groom S."/>
            <person name="Jiranek V."/>
        </authorList>
    </citation>
    <scope>NUCLEOTIDE SEQUENCE [LARGE SCALE GENOMIC DNA]</scope>
    <source>
        <strain evidence="3 4">SG4_A1</strain>
    </source>
</reference>
<keyword evidence="4" id="KW-1185">Reference proteome</keyword>
<dbReference type="InterPro" id="IPR004394">
    <property type="entry name" value="Iojap/RsfS/C7orf30"/>
</dbReference>
<dbReference type="PANTHER" id="PTHR21043">
    <property type="entry name" value="IOJAP SUPERFAMILY ORTHOLOG"/>
    <property type="match status" value="1"/>
</dbReference>
<comment type="subunit">
    <text evidence="2">Interacts with ribosomal protein uL14 (rplN).</text>
</comment>
<evidence type="ECO:0000256" key="1">
    <source>
        <dbReference type="ARBA" id="ARBA00010574"/>
    </source>
</evidence>
<name>A0ABY4PCI8_9LACO</name>
<dbReference type="SUPFAM" id="SSF81301">
    <property type="entry name" value="Nucleotidyltransferase"/>
    <property type="match status" value="1"/>
</dbReference>
<dbReference type="Pfam" id="PF02410">
    <property type="entry name" value="RsfS"/>
    <property type="match status" value="1"/>
</dbReference>
<dbReference type="Proteomes" id="UP000831947">
    <property type="component" value="Chromosome"/>
</dbReference>
<evidence type="ECO:0000313" key="3">
    <source>
        <dbReference type="EMBL" id="UQS83369.1"/>
    </source>
</evidence>
<dbReference type="EMBL" id="CP093365">
    <property type="protein sequence ID" value="UQS83369.1"/>
    <property type="molecule type" value="Genomic_DNA"/>
</dbReference>
<dbReference type="NCBIfam" id="TIGR00090">
    <property type="entry name" value="rsfS_iojap_ybeB"/>
    <property type="match status" value="1"/>
</dbReference>
<proteinExistence type="inferred from homology"/>
<keyword evidence="2" id="KW-0810">Translation regulation</keyword>
<dbReference type="PANTHER" id="PTHR21043:SF0">
    <property type="entry name" value="MITOCHONDRIAL ASSEMBLY OF RIBOSOMAL LARGE SUBUNIT PROTEIN 1"/>
    <property type="match status" value="1"/>
</dbReference>
<evidence type="ECO:0000313" key="4">
    <source>
        <dbReference type="Proteomes" id="UP000831947"/>
    </source>
</evidence>
<comment type="function">
    <text evidence="2">Functions as a ribosomal silencing factor. Interacts with ribosomal protein uL14 (rplN), blocking formation of intersubunit bridge B8. Prevents association of the 30S and 50S ribosomal subunits and the formation of functional ribosomes, thus repressing translation.</text>
</comment>
<evidence type="ECO:0000256" key="2">
    <source>
        <dbReference type="HAMAP-Rule" id="MF_01477"/>
    </source>
</evidence>
<gene>
    <name evidence="2 3" type="primary">rsfS</name>
    <name evidence="3" type="ORF">MOO47_06225</name>
</gene>
<sequence>MNSQKMMEIAVKAADAKRANDIVVLNMSQASLLADYFVIASADNQRQLAAIVDNIVEQEENAQVSVNHLEGQKDSNWILVDLNDVVVHVFTNEARDFYKLEKLWSNAPLIDVTTLLS</sequence>
<keyword evidence="2" id="KW-0678">Repressor</keyword>
<protein>
    <recommendedName>
        <fullName evidence="2">Ribosomal silencing factor RsfS</fullName>
    </recommendedName>
</protein>
<accession>A0ABY4PCI8</accession>
<comment type="similarity">
    <text evidence="1 2">Belongs to the Iojap/RsfS family.</text>
</comment>
<dbReference type="Gene3D" id="3.30.460.10">
    <property type="entry name" value="Beta Polymerase, domain 2"/>
    <property type="match status" value="1"/>
</dbReference>
<dbReference type="HAMAP" id="MF_01477">
    <property type="entry name" value="Iojap_RsfS"/>
    <property type="match status" value="1"/>
</dbReference>
<comment type="subcellular location">
    <subcellularLocation>
        <location evidence="2">Cytoplasm</location>
    </subcellularLocation>
</comment>